<evidence type="ECO:0000256" key="1">
    <source>
        <dbReference type="ARBA" id="ARBA00022676"/>
    </source>
</evidence>
<sequence length="295" mass="34664">MGGLGNQMFQYAFAKSLEHHLQIPILLDKSWYDNPKNAKMLSLDIFHMDLVYATKTQVIEALNHPNIEQLTESRAFERKPKILRSILKWLGYKKPTFSTPPFEYRAEYLKSNNITYFHGYFQNPRYYQGIDDYIKESLSPPPIKSLENLSKLDQILNTKNSIFIHIRRGDYLSLSWQIDIEYYKKAVATIVNKIENPHFFLFCADREFAHNLDLGYPFIDMTSENISLDNHFEDLILMAHCQHGIVANSSYSWWAAYLIENPHKIIIAPTPWLHSNDEIICDDWIKIQAEKEVRL</sequence>
<dbReference type="OrthoDB" id="9794601at2"/>
<dbReference type="EMBL" id="JRMQ02000005">
    <property type="protein sequence ID" value="TLE01978.1"/>
    <property type="molecule type" value="Genomic_DNA"/>
</dbReference>
<proteinExistence type="predicted"/>
<organism evidence="3 4">
    <name type="scientific">Helicobacter japonicus</name>
    <dbReference type="NCBI Taxonomy" id="425400"/>
    <lineage>
        <taxon>Bacteria</taxon>
        <taxon>Pseudomonadati</taxon>
        <taxon>Campylobacterota</taxon>
        <taxon>Epsilonproteobacteria</taxon>
        <taxon>Campylobacterales</taxon>
        <taxon>Helicobacteraceae</taxon>
        <taxon>Helicobacter</taxon>
    </lineage>
</organism>
<reference evidence="3 4" key="1">
    <citation type="journal article" date="2014" name="Genome Announc.">
        <title>Draft genome sequences of eight enterohepatic helicobacter species isolated from both laboratory and wild rodents.</title>
        <authorList>
            <person name="Sheh A."/>
            <person name="Shen Z."/>
            <person name="Fox J.G."/>
        </authorList>
    </citation>
    <scope>NUCLEOTIDE SEQUENCE [LARGE SCALE GENOMIC DNA]</scope>
    <source>
        <strain evidence="3 4">MIT 01-6451</strain>
    </source>
</reference>
<gene>
    <name evidence="3" type="ORF">LS65_004935</name>
</gene>
<dbReference type="PANTHER" id="PTHR11927:SF9">
    <property type="entry name" value="L-FUCOSYLTRANSFERASE"/>
    <property type="match status" value="1"/>
</dbReference>
<keyword evidence="2" id="KW-0808">Transferase</keyword>
<dbReference type="Pfam" id="PF01531">
    <property type="entry name" value="Glyco_transf_11"/>
    <property type="match status" value="1"/>
</dbReference>
<dbReference type="PANTHER" id="PTHR11927">
    <property type="entry name" value="GALACTOSIDE 2-L-FUCOSYLTRANSFERASE"/>
    <property type="match status" value="1"/>
</dbReference>
<evidence type="ECO:0000313" key="3">
    <source>
        <dbReference type="EMBL" id="TLE01978.1"/>
    </source>
</evidence>
<dbReference type="AlphaFoldDB" id="A0A4U8TSL9"/>
<dbReference type="InterPro" id="IPR002516">
    <property type="entry name" value="Glyco_trans_11"/>
</dbReference>
<keyword evidence="1" id="KW-0328">Glycosyltransferase</keyword>
<dbReference type="CDD" id="cd11301">
    <property type="entry name" value="Fut1_Fut2_like"/>
    <property type="match status" value="1"/>
</dbReference>
<accession>A0A4U8TSL9</accession>
<keyword evidence="4" id="KW-1185">Reference proteome</keyword>
<comment type="caution">
    <text evidence="3">The sequence shown here is derived from an EMBL/GenBank/DDBJ whole genome shotgun (WGS) entry which is preliminary data.</text>
</comment>
<dbReference type="GO" id="GO:0008107">
    <property type="term" value="F:galactoside 2-alpha-L-fucosyltransferase activity"/>
    <property type="evidence" value="ECO:0007669"/>
    <property type="project" value="InterPro"/>
</dbReference>
<dbReference type="GO" id="GO:0005975">
    <property type="term" value="P:carbohydrate metabolic process"/>
    <property type="evidence" value="ECO:0007669"/>
    <property type="project" value="InterPro"/>
</dbReference>
<evidence type="ECO:0000256" key="2">
    <source>
        <dbReference type="ARBA" id="ARBA00022679"/>
    </source>
</evidence>
<dbReference type="GO" id="GO:0016020">
    <property type="term" value="C:membrane"/>
    <property type="evidence" value="ECO:0007669"/>
    <property type="project" value="InterPro"/>
</dbReference>
<name>A0A4U8TSL9_9HELI</name>
<protein>
    <submittedName>
        <fullName evidence="3">Alpha-1,2-fucosyltransferase</fullName>
    </submittedName>
</protein>
<evidence type="ECO:0000313" key="4">
    <source>
        <dbReference type="Proteomes" id="UP000029707"/>
    </source>
</evidence>
<dbReference type="Proteomes" id="UP000029707">
    <property type="component" value="Unassembled WGS sequence"/>
</dbReference>
<dbReference type="STRING" id="425400.LS65_09115"/>